<comment type="caution">
    <text evidence="2">The sequence shown here is derived from an EMBL/GenBank/DDBJ whole genome shotgun (WGS) entry which is preliminary data.</text>
</comment>
<dbReference type="EMBL" id="JAANQT010004224">
    <property type="protein sequence ID" value="KAG1300269.1"/>
    <property type="molecule type" value="Genomic_DNA"/>
</dbReference>
<dbReference type="SUPFAM" id="SSF53098">
    <property type="entry name" value="Ribonuclease H-like"/>
    <property type="match status" value="1"/>
</dbReference>
<dbReference type="InterPro" id="IPR038717">
    <property type="entry name" value="Tc1-like_DDE_dom"/>
</dbReference>
<keyword evidence="3" id="KW-1185">Reference proteome</keyword>
<dbReference type="Proteomes" id="UP000716291">
    <property type="component" value="Unassembled WGS sequence"/>
</dbReference>
<dbReference type="AlphaFoldDB" id="A0A9P6WWK1"/>
<dbReference type="InterPro" id="IPR036397">
    <property type="entry name" value="RNaseH_sf"/>
</dbReference>
<gene>
    <name evidence="2" type="ORF">G6F64_012756</name>
</gene>
<dbReference type="Pfam" id="PF13358">
    <property type="entry name" value="DDE_3"/>
    <property type="match status" value="1"/>
</dbReference>
<evidence type="ECO:0000313" key="3">
    <source>
        <dbReference type="Proteomes" id="UP000716291"/>
    </source>
</evidence>
<dbReference type="InterPro" id="IPR012337">
    <property type="entry name" value="RNaseH-like_sf"/>
</dbReference>
<dbReference type="PANTHER" id="PTHR23022">
    <property type="entry name" value="TRANSPOSABLE ELEMENT-RELATED"/>
    <property type="match status" value="1"/>
</dbReference>
<name>A0A9P6WWK1_RHIOR</name>
<evidence type="ECO:0000313" key="2">
    <source>
        <dbReference type="EMBL" id="KAG1300269.1"/>
    </source>
</evidence>
<dbReference type="GO" id="GO:0003676">
    <property type="term" value="F:nucleic acid binding"/>
    <property type="evidence" value="ECO:0007669"/>
    <property type="project" value="InterPro"/>
</dbReference>
<dbReference type="PANTHER" id="PTHR23022:SF135">
    <property type="entry name" value="SI:DKEY-77F5.3"/>
    <property type="match status" value="1"/>
</dbReference>
<sequence>MPRRISSSKLDSVKLCLHNIETTTTIAAKTGVSDRTNLRTNALRLKLRSGALKSISDVCSYLKSIGCSVSKWQAKRLMNELGFKATLKKSKPFLSDQHQKNRLKWCKKHQNWTVDDWKKVIFSDETKINIFGPDSNPYTWKEDGAVSRPHHVKQTVKYGGGSLMMWGCMTAKGVGYACQIFDDYYGWKHKDVIFQHDNDPKHTSKHTKRWMKRKGIQLLQDWPAQSPDLNPIEHLWRHLKHKLHSYDNRAANVDELWQRVCKEWDSFTPGDVEPYYRSMPKRIKAVIKTGGGNIKY</sequence>
<protein>
    <recommendedName>
        <fullName evidence="1">Tc1-like transposase DDE domain-containing protein</fullName>
    </recommendedName>
</protein>
<feature type="domain" description="Tc1-like transposase DDE" evidence="1">
    <location>
        <begin position="192"/>
        <end position="256"/>
    </location>
</feature>
<proteinExistence type="predicted"/>
<evidence type="ECO:0000259" key="1">
    <source>
        <dbReference type="Pfam" id="PF13358"/>
    </source>
</evidence>
<dbReference type="InterPro" id="IPR052338">
    <property type="entry name" value="Transposase_5"/>
</dbReference>
<accession>A0A9P6WWK1</accession>
<dbReference type="Gene3D" id="3.30.420.10">
    <property type="entry name" value="Ribonuclease H-like superfamily/Ribonuclease H"/>
    <property type="match status" value="1"/>
</dbReference>
<reference evidence="2" key="1">
    <citation type="journal article" date="2020" name="Microb. Genom.">
        <title>Genetic diversity of clinical and environmental Mucorales isolates obtained from an investigation of mucormycosis cases among solid organ transplant recipients.</title>
        <authorList>
            <person name="Nguyen M.H."/>
            <person name="Kaul D."/>
            <person name="Muto C."/>
            <person name="Cheng S.J."/>
            <person name="Richter R.A."/>
            <person name="Bruno V.M."/>
            <person name="Liu G."/>
            <person name="Beyhan S."/>
            <person name="Sundermann A.J."/>
            <person name="Mounaud S."/>
            <person name="Pasculle A.W."/>
            <person name="Nierman W.C."/>
            <person name="Driscoll E."/>
            <person name="Cumbie R."/>
            <person name="Clancy C.J."/>
            <person name="Dupont C.L."/>
        </authorList>
    </citation>
    <scope>NUCLEOTIDE SEQUENCE</scope>
    <source>
        <strain evidence="2">GL11</strain>
    </source>
</reference>
<organism evidence="2 3">
    <name type="scientific">Rhizopus oryzae</name>
    <name type="common">Mucormycosis agent</name>
    <name type="synonym">Rhizopus arrhizus var. delemar</name>
    <dbReference type="NCBI Taxonomy" id="64495"/>
    <lineage>
        <taxon>Eukaryota</taxon>
        <taxon>Fungi</taxon>
        <taxon>Fungi incertae sedis</taxon>
        <taxon>Mucoromycota</taxon>
        <taxon>Mucoromycotina</taxon>
        <taxon>Mucoromycetes</taxon>
        <taxon>Mucorales</taxon>
        <taxon>Mucorineae</taxon>
        <taxon>Rhizopodaceae</taxon>
        <taxon>Rhizopus</taxon>
    </lineage>
</organism>